<dbReference type="InterPro" id="IPR050336">
    <property type="entry name" value="Chromosome_partition/occlusion"/>
</dbReference>
<evidence type="ECO:0000313" key="3">
    <source>
        <dbReference type="EMBL" id="TCB90471.1"/>
    </source>
</evidence>
<dbReference type="Gene3D" id="1.10.10.730">
    <property type="entry name" value="KorB DNA-binding domain"/>
    <property type="match status" value="1"/>
</dbReference>
<dbReference type="GO" id="GO:0045881">
    <property type="term" value="P:positive regulation of sporulation resulting in formation of a cellular spore"/>
    <property type="evidence" value="ECO:0007669"/>
    <property type="project" value="TreeGrafter"/>
</dbReference>
<organism evidence="3 4">
    <name type="scientific">Micromonospora zingiberis</name>
    <dbReference type="NCBI Taxonomy" id="2053011"/>
    <lineage>
        <taxon>Bacteria</taxon>
        <taxon>Bacillati</taxon>
        <taxon>Actinomycetota</taxon>
        <taxon>Actinomycetes</taxon>
        <taxon>Micromonosporales</taxon>
        <taxon>Micromonosporaceae</taxon>
        <taxon>Micromonospora</taxon>
    </lineage>
</organism>
<proteinExistence type="predicted"/>
<dbReference type="GO" id="GO:0005694">
    <property type="term" value="C:chromosome"/>
    <property type="evidence" value="ECO:0007669"/>
    <property type="project" value="TreeGrafter"/>
</dbReference>
<feature type="domain" description="ParB-like N-terminal" evidence="2">
    <location>
        <begin position="26"/>
        <end position="114"/>
    </location>
</feature>
<dbReference type="GO" id="GO:0007059">
    <property type="term" value="P:chromosome segregation"/>
    <property type="evidence" value="ECO:0007669"/>
    <property type="project" value="TreeGrafter"/>
</dbReference>
<gene>
    <name evidence="3" type="ORF">E0H26_26985</name>
</gene>
<dbReference type="PANTHER" id="PTHR33375">
    <property type="entry name" value="CHROMOSOME-PARTITIONING PROTEIN PARB-RELATED"/>
    <property type="match status" value="1"/>
</dbReference>
<dbReference type="SUPFAM" id="SSF110849">
    <property type="entry name" value="ParB/Sulfiredoxin"/>
    <property type="match status" value="1"/>
</dbReference>
<dbReference type="AlphaFoldDB" id="A0A4R0G6F6"/>
<dbReference type="InterPro" id="IPR036086">
    <property type="entry name" value="ParB/Sulfiredoxin_sf"/>
</dbReference>
<keyword evidence="4" id="KW-1185">Reference proteome</keyword>
<dbReference type="EMBL" id="SJJR01000029">
    <property type="protein sequence ID" value="TCB90471.1"/>
    <property type="molecule type" value="Genomic_DNA"/>
</dbReference>
<reference evidence="3 4" key="1">
    <citation type="submission" date="2019-02" db="EMBL/GenBank/DDBJ databases">
        <title>Jishengella sp. nov., isolated from a root of Zingiber montanum.</title>
        <authorList>
            <person name="Kuncharoen N."/>
            <person name="Kudo T."/>
            <person name="Masahiro Y."/>
            <person name="Ohkuma M."/>
            <person name="Tanasupawat S."/>
        </authorList>
    </citation>
    <scope>NUCLEOTIDE SEQUENCE [LARGE SCALE GENOMIC DNA]</scope>
    <source>
        <strain evidence="3 4">PLAI 1-1</strain>
    </source>
</reference>
<dbReference type="CDD" id="cd16387">
    <property type="entry name" value="ParB_N_Srx"/>
    <property type="match status" value="1"/>
</dbReference>
<dbReference type="InterPro" id="IPR003115">
    <property type="entry name" value="ParB_N"/>
</dbReference>
<comment type="caution">
    <text evidence="3">The sequence shown here is derived from an EMBL/GenBank/DDBJ whole genome shotgun (WGS) entry which is preliminary data.</text>
</comment>
<evidence type="ECO:0000313" key="4">
    <source>
        <dbReference type="Proteomes" id="UP000292274"/>
    </source>
</evidence>
<dbReference type="InterPro" id="IPR042075">
    <property type="entry name" value="KorB_DNA-db"/>
</dbReference>
<dbReference type="SUPFAM" id="SSF109709">
    <property type="entry name" value="KorB DNA-binding domain-like"/>
    <property type="match status" value="1"/>
</dbReference>
<dbReference type="SMART" id="SM00470">
    <property type="entry name" value="ParB"/>
    <property type="match status" value="1"/>
</dbReference>
<sequence>MTLSAPTTATTTAAAVEEEQFEDELLRVDPATLVVGANVRLDPRLRKSYVDNVRTRGVLEPVVAYRDDDSRLVVLFGQRRTLAAVQAKRPWVRVMVVPKPDEADRLTDQVNENDHREPLTVAERVTAFEQLALCGVPAGEIAKRMSTSRPVVDKALTVARSKLARGATQRWEFLSIDQAAVVAEFEDDAEAVKRLVVAAQRGGFDHEAQKLRDARAEAAAKAEAAAALTAAGITVVDRPSWNDEKAKRLSELKHGEDQLTEDNHASCPGHAAFLDDEWVYPEEDEGIRDDGDDPWGDDTPAEVDEDAQEPEPVSPYRAWLPEYVCTDFATHGHALRWRGHDSGSGRKTVAEMTDVEREEARAQRRDVIQSNKAWDSAETVRRNWLRTFLARKAAPKTAAGFIAGSLARADHAVTSALTGGNGLAHDLLGLPDQAPTLGRRAPAMVELVGKASDERAQMIALGLLLAAYEEATSRNSWRSVSDSTTRYLRYLEANGYELATVELRACGESPLPATDTNSATPAAAEA</sequence>
<dbReference type="PANTHER" id="PTHR33375:SF1">
    <property type="entry name" value="CHROMOSOME-PARTITIONING PROTEIN PARB-RELATED"/>
    <property type="match status" value="1"/>
</dbReference>
<dbReference type="Proteomes" id="UP000292274">
    <property type="component" value="Unassembled WGS sequence"/>
</dbReference>
<evidence type="ECO:0000256" key="1">
    <source>
        <dbReference type="SAM" id="MobiDB-lite"/>
    </source>
</evidence>
<feature type="region of interest" description="Disordered" evidence="1">
    <location>
        <begin position="284"/>
        <end position="312"/>
    </location>
</feature>
<feature type="compositionally biased region" description="Acidic residues" evidence="1">
    <location>
        <begin position="284"/>
        <end position="309"/>
    </location>
</feature>
<protein>
    <recommendedName>
        <fullName evidence="2">ParB-like N-terminal domain-containing protein</fullName>
    </recommendedName>
</protein>
<dbReference type="OrthoDB" id="3846919at2"/>
<name>A0A4R0G6F6_9ACTN</name>
<evidence type="ECO:0000259" key="2">
    <source>
        <dbReference type="SMART" id="SM00470"/>
    </source>
</evidence>
<accession>A0A4R0G6F6</accession>
<dbReference type="RefSeq" id="WP_131308800.1">
    <property type="nucleotide sequence ID" value="NZ_SJJR01000029.1"/>
</dbReference>